<evidence type="ECO:0000313" key="6">
    <source>
        <dbReference type="Proteomes" id="UP000248349"/>
    </source>
</evidence>
<organism evidence="5 6">
    <name type="scientific">Aspergillus saccharolyticus JOP 1030-1</name>
    <dbReference type="NCBI Taxonomy" id="1450539"/>
    <lineage>
        <taxon>Eukaryota</taxon>
        <taxon>Fungi</taxon>
        <taxon>Dikarya</taxon>
        <taxon>Ascomycota</taxon>
        <taxon>Pezizomycotina</taxon>
        <taxon>Eurotiomycetes</taxon>
        <taxon>Eurotiomycetidae</taxon>
        <taxon>Eurotiales</taxon>
        <taxon>Aspergillaceae</taxon>
        <taxon>Aspergillus</taxon>
        <taxon>Aspergillus subgen. Circumdati</taxon>
    </lineage>
</organism>
<name>A0A318ZR36_9EURO</name>
<dbReference type="InterPro" id="IPR036318">
    <property type="entry name" value="FAD-bd_PCMH-like_sf"/>
</dbReference>
<comment type="similarity">
    <text evidence="1">Belongs to the oxygen-dependent FAD-linked oxidoreductase family.</text>
</comment>
<dbReference type="PANTHER" id="PTHR13878:SF91">
    <property type="entry name" value="FAD BINDING DOMAIN PROTEIN (AFU_ORTHOLOGUE AFUA_6G12070)-RELATED"/>
    <property type="match status" value="1"/>
</dbReference>
<dbReference type="SUPFAM" id="SSF56176">
    <property type="entry name" value="FAD-binding/transporter-associated domain-like"/>
    <property type="match status" value="1"/>
</dbReference>
<dbReference type="OrthoDB" id="9983560at2759"/>
<dbReference type="Proteomes" id="UP000248349">
    <property type="component" value="Unassembled WGS sequence"/>
</dbReference>
<dbReference type="InterPro" id="IPR050432">
    <property type="entry name" value="FAD-linked_Oxidoreductases_BP"/>
</dbReference>
<dbReference type="PANTHER" id="PTHR13878">
    <property type="entry name" value="GULONOLACTONE OXIDASE"/>
    <property type="match status" value="1"/>
</dbReference>
<dbReference type="Pfam" id="PF01565">
    <property type="entry name" value="FAD_binding_4"/>
    <property type="match status" value="1"/>
</dbReference>
<feature type="signal peptide" evidence="3">
    <location>
        <begin position="1"/>
        <end position="24"/>
    </location>
</feature>
<dbReference type="RefSeq" id="XP_025428540.1">
    <property type="nucleotide sequence ID" value="XM_025578720.1"/>
</dbReference>
<dbReference type="GO" id="GO:0071949">
    <property type="term" value="F:FAD binding"/>
    <property type="evidence" value="ECO:0007669"/>
    <property type="project" value="InterPro"/>
</dbReference>
<dbReference type="InterPro" id="IPR016166">
    <property type="entry name" value="FAD-bd_PCMH"/>
</dbReference>
<evidence type="ECO:0000313" key="5">
    <source>
        <dbReference type="EMBL" id="PYH42558.1"/>
    </source>
</evidence>
<feature type="domain" description="FAD-binding PCMH-type" evidence="4">
    <location>
        <begin position="125"/>
        <end position="306"/>
    </location>
</feature>
<dbReference type="GeneID" id="37079949"/>
<dbReference type="Gene3D" id="3.30.465.10">
    <property type="match status" value="2"/>
</dbReference>
<keyword evidence="3" id="KW-0732">Signal</keyword>
<evidence type="ECO:0000259" key="4">
    <source>
        <dbReference type="PROSITE" id="PS51387"/>
    </source>
</evidence>
<evidence type="ECO:0000256" key="2">
    <source>
        <dbReference type="ARBA" id="ARBA00023002"/>
    </source>
</evidence>
<feature type="chain" id="PRO_5016411208" evidence="3">
    <location>
        <begin position="25"/>
        <end position="573"/>
    </location>
</feature>
<dbReference type="InterPro" id="IPR006094">
    <property type="entry name" value="Oxid_FAD_bind_N"/>
</dbReference>
<keyword evidence="6" id="KW-1185">Reference proteome</keyword>
<dbReference type="InterPro" id="IPR012951">
    <property type="entry name" value="BBE"/>
</dbReference>
<dbReference type="InterPro" id="IPR016169">
    <property type="entry name" value="FAD-bd_PCMH_sub2"/>
</dbReference>
<evidence type="ECO:0000256" key="3">
    <source>
        <dbReference type="SAM" id="SignalP"/>
    </source>
</evidence>
<dbReference type="GO" id="GO:0016491">
    <property type="term" value="F:oxidoreductase activity"/>
    <property type="evidence" value="ECO:0007669"/>
    <property type="project" value="UniProtKB-KW"/>
</dbReference>
<dbReference type="STRING" id="1450539.A0A318ZR36"/>
<dbReference type="AlphaFoldDB" id="A0A318ZR36"/>
<protein>
    <submittedName>
        <fullName evidence="5">FAD/FMN-containing dehydrogenase</fullName>
    </submittedName>
</protein>
<proteinExistence type="inferred from homology"/>
<keyword evidence="2" id="KW-0560">Oxidoreductase</keyword>
<sequence length="573" mass="61695">MASHLLRYLRCAFFFLLLLQLSLASPTPNPNEDCYCFPGESCWPTPAQWAEFNRTVDGRLIATTPIGSVCHVDNPWTGYNVTECNALRANWDFPHTHYESSSSVMAGLYANQSCDPFLGPASRCIVGTYVQYAVRAESAADIQQTLAFTRAHHIRIVVRNTGHDYLGKSTGAGAVAIWTHHLKTIDFLDEYRSPSYRGPAVRVGAGVQIFEANAAASRRNLTVVGGNCRSVGLAGGYSQGGGHGQLVSRHGLAADQVLEWEVVTATGDHLVATPHNRHADLYWALAGGGGGTYAVVLAMTSRAHRELPTAAATLAFAAPAAANHSAALAALAAYNTVVDLFFNSTLGPLLDARGAAIWELTAAGFSATPLTLPGGTQPQLQRLLDPMLAALTRLRVPYTYSIAAFPTFYTSFETMSPDVNISAYNLGGRLLPRRLLDSDPAILVDRFRSILASGAVLSGVSVNASRELPRNTPPNAVNPAWRDAAIDLVIGTAYSETNTTLNTLNQQLITDTLLPPLEELTPGGGAYLNEADAHQPDWQHVFYGENYAQLCSIKRRYDPEGIFYARTAVGSES</sequence>
<dbReference type="Pfam" id="PF08031">
    <property type="entry name" value="BBE"/>
    <property type="match status" value="1"/>
</dbReference>
<reference evidence="5 6" key="1">
    <citation type="submission" date="2016-12" db="EMBL/GenBank/DDBJ databases">
        <title>The genomes of Aspergillus section Nigri reveals drivers in fungal speciation.</title>
        <authorList>
            <consortium name="DOE Joint Genome Institute"/>
            <person name="Vesth T.C."/>
            <person name="Nybo J."/>
            <person name="Theobald S."/>
            <person name="Brandl J."/>
            <person name="Frisvad J.C."/>
            <person name="Nielsen K.F."/>
            <person name="Lyhne E.K."/>
            <person name="Kogle M.E."/>
            <person name="Kuo A."/>
            <person name="Riley R."/>
            <person name="Clum A."/>
            <person name="Nolan M."/>
            <person name="Lipzen A."/>
            <person name="Salamov A."/>
            <person name="Henrissat B."/>
            <person name="Wiebenga A."/>
            <person name="De Vries R.P."/>
            <person name="Grigoriev I.V."/>
            <person name="Mortensen U.H."/>
            <person name="Andersen M.R."/>
            <person name="Baker S.E."/>
        </authorList>
    </citation>
    <scope>NUCLEOTIDE SEQUENCE [LARGE SCALE GENOMIC DNA]</scope>
    <source>
        <strain evidence="5 6">JOP 1030-1</strain>
    </source>
</reference>
<evidence type="ECO:0000256" key="1">
    <source>
        <dbReference type="ARBA" id="ARBA00005466"/>
    </source>
</evidence>
<gene>
    <name evidence="5" type="ORF">BP01DRAFT_404919</name>
</gene>
<accession>A0A318ZR36</accession>
<dbReference type="PROSITE" id="PS51387">
    <property type="entry name" value="FAD_PCMH"/>
    <property type="match status" value="1"/>
</dbReference>
<dbReference type="EMBL" id="KZ821251">
    <property type="protein sequence ID" value="PYH42558.1"/>
    <property type="molecule type" value="Genomic_DNA"/>
</dbReference>